<dbReference type="RefSeq" id="WP_213542153.1">
    <property type="nucleotide sequence ID" value="NZ_AP023418.1"/>
</dbReference>
<organism evidence="1 2">
    <name type="scientific">Vescimonas coprocola</name>
    <dbReference type="NCBI Taxonomy" id="2714355"/>
    <lineage>
        <taxon>Bacteria</taxon>
        <taxon>Bacillati</taxon>
        <taxon>Bacillota</taxon>
        <taxon>Clostridia</taxon>
        <taxon>Eubacteriales</taxon>
        <taxon>Oscillospiraceae</taxon>
        <taxon>Vescimonas</taxon>
    </lineage>
</organism>
<dbReference type="InterPro" id="IPR001707">
    <property type="entry name" value="Cmp_AcTrfase"/>
</dbReference>
<keyword evidence="2" id="KW-1185">Reference proteome</keyword>
<dbReference type="InterPro" id="IPR023213">
    <property type="entry name" value="CAT-like_dom_sf"/>
</dbReference>
<evidence type="ECO:0000313" key="1">
    <source>
        <dbReference type="EMBL" id="BCK81419.1"/>
    </source>
</evidence>
<dbReference type="PANTHER" id="PTHR38474:SF1">
    <property type="entry name" value="SLR0299 PROTEIN"/>
    <property type="match status" value="1"/>
</dbReference>
<gene>
    <name evidence="1" type="ORF">MM50RIKEN_11820</name>
</gene>
<dbReference type="AlphaFoldDB" id="A0A810PZA1"/>
<accession>A0A810PZA1</accession>
<dbReference type="Pfam" id="PF00302">
    <property type="entry name" value="CAT"/>
    <property type="match status" value="1"/>
</dbReference>
<dbReference type="Proteomes" id="UP000681035">
    <property type="component" value="Chromosome"/>
</dbReference>
<dbReference type="SUPFAM" id="SSF52777">
    <property type="entry name" value="CoA-dependent acyltransferases"/>
    <property type="match status" value="1"/>
</dbReference>
<dbReference type="PANTHER" id="PTHR38474">
    <property type="entry name" value="SLR0299 PROTEIN"/>
    <property type="match status" value="1"/>
</dbReference>
<evidence type="ECO:0000313" key="2">
    <source>
        <dbReference type="Proteomes" id="UP000681035"/>
    </source>
</evidence>
<name>A0A810PZA1_9FIRM</name>
<reference evidence="1" key="1">
    <citation type="submission" date="2020-09" db="EMBL/GenBank/DDBJ databases">
        <title>New species isolated from human feces.</title>
        <authorList>
            <person name="Kitahara M."/>
            <person name="Shigeno Y."/>
            <person name="Shime M."/>
            <person name="Matsumoto Y."/>
            <person name="Nakamura S."/>
            <person name="Motooka D."/>
            <person name="Fukuoka S."/>
            <person name="Nishikawa H."/>
            <person name="Benno Y."/>
        </authorList>
    </citation>
    <scope>NUCLEOTIDE SEQUENCE</scope>
    <source>
        <strain evidence="1">MM50</strain>
    </source>
</reference>
<dbReference type="SMART" id="SM01059">
    <property type="entry name" value="CAT"/>
    <property type="match status" value="1"/>
</dbReference>
<dbReference type="Gene3D" id="3.30.559.10">
    <property type="entry name" value="Chloramphenicol acetyltransferase-like domain"/>
    <property type="match status" value="1"/>
</dbReference>
<protein>
    <submittedName>
        <fullName evidence="1">Chloramphenicol acetyltransferase</fullName>
    </submittedName>
</protein>
<dbReference type="KEGG" id="vcop:MM50RIKEN_11820"/>
<dbReference type="EMBL" id="AP023418">
    <property type="protein sequence ID" value="BCK81419.1"/>
    <property type="molecule type" value="Genomic_DNA"/>
</dbReference>
<sequence length="215" mass="24308">MSYQLIDMTKDPRSGQFAYFRQMLFPFAGVTAEVDITDFAARRQGRPFFLSFLYAVVRAANAVPQLRRRIRADGSVVEYNWCPPSYTAMKPDGVYVYCTVEGDLPYEAFVALGQRRQEEVLRRGTLTEDGDALSFFFVSSLPWLHYSQLEHPAVSADDSNPRISWGKAVTKHGRTTLPVSLFVNHALADGLHISQFFAGLERELQALADSWQAEE</sequence>
<dbReference type="GO" id="GO:0008811">
    <property type="term" value="F:chloramphenicol O-acetyltransferase activity"/>
    <property type="evidence" value="ECO:0007669"/>
    <property type="project" value="InterPro"/>
</dbReference>
<proteinExistence type="predicted"/>